<dbReference type="SUPFAM" id="SSF51735">
    <property type="entry name" value="NAD(P)-binding Rossmann-fold domains"/>
    <property type="match status" value="2"/>
</dbReference>
<keyword evidence="4" id="KW-0630">Potassium</keyword>
<keyword evidence="6" id="KW-0406">Ion transport</keyword>
<dbReference type="RefSeq" id="WP_308728075.1">
    <property type="nucleotide sequence ID" value="NZ_JAJEQF010000012.1"/>
</dbReference>
<gene>
    <name evidence="9" type="primary">trkA</name>
    <name evidence="9" type="ORF">LKD45_06600</name>
</gene>
<feature type="domain" description="RCK C-terminal" evidence="8">
    <location>
        <begin position="140"/>
        <end position="224"/>
    </location>
</feature>
<evidence type="ECO:0000256" key="4">
    <source>
        <dbReference type="ARBA" id="ARBA00022958"/>
    </source>
</evidence>
<feature type="domain" description="RCK N-terminal" evidence="7">
    <location>
        <begin position="228"/>
        <end position="345"/>
    </location>
</feature>
<evidence type="ECO:0000313" key="9">
    <source>
        <dbReference type="EMBL" id="MCC2167366.1"/>
    </source>
</evidence>
<dbReference type="InterPro" id="IPR050721">
    <property type="entry name" value="Trk_Ktr_HKT_K-transport"/>
</dbReference>
<evidence type="ECO:0000256" key="5">
    <source>
        <dbReference type="ARBA" id="ARBA00023027"/>
    </source>
</evidence>
<accession>A0AAE3AUY7</accession>
<feature type="domain" description="RCK C-terminal" evidence="8">
    <location>
        <begin position="368"/>
        <end position="452"/>
    </location>
</feature>
<dbReference type="InterPro" id="IPR036291">
    <property type="entry name" value="NAD(P)-bd_dom_sf"/>
</dbReference>
<dbReference type="Proteomes" id="UP001199355">
    <property type="component" value="Unassembled WGS sequence"/>
</dbReference>
<dbReference type="PROSITE" id="PS51201">
    <property type="entry name" value="RCK_N"/>
    <property type="match status" value="2"/>
</dbReference>
<keyword evidence="5" id="KW-0520">NAD</keyword>
<dbReference type="InterPro" id="IPR036721">
    <property type="entry name" value="RCK_C_sf"/>
</dbReference>
<dbReference type="Pfam" id="PF02254">
    <property type="entry name" value="TrkA_N"/>
    <property type="match status" value="2"/>
</dbReference>
<sequence length="452" mass="49358">MKIIIIGCGKVGLTLAELLSAEKHDVVLIDESSQKLSSIPEELDALRILGNGASVNIQQEAGVEEADLLIAVTGSDELNLLCCLIAKKAGNCHTIARVRNPIYNKEIGFIKEKLGISMIINPELTAATEISRLLRFPSAIKIDTFAKGRVELLKFRIKPEFHLNNMPVSQIGSHTNSDILICAVERGDLIAIPDGNFILQDNDLLSIIASPQNASTFFKHIGFKTGQVKNAMIVGGGKLGYYTANLLQAMNINVRIVENNRDRCEQLSVLLPDSTIIYGDGTDKQLLLEEGLSEAESFLTLTGLDEENILLSLFAKANSNAKLITKVTKIAFTEIINNLDIGSVIYPKHLTADYILQYVRAMSNSIGSNVETLYQILDGRAEALEFAIHDTSAVTDIPLAELKLKSNLLIGSINRKGKTWIPRGQDTIQVGDTVIIVTTQKGLGDILDILRK</sequence>
<evidence type="ECO:0000313" key="10">
    <source>
        <dbReference type="Proteomes" id="UP001199355"/>
    </source>
</evidence>
<evidence type="ECO:0000256" key="3">
    <source>
        <dbReference type="ARBA" id="ARBA00022538"/>
    </source>
</evidence>
<dbReference type="EMBL" id="JAJEQF010000012">
    <property type="protein sequence ID" value="MCC2167366.1"/>
    <property type="molecule type" value="Genomic_DNA"/>
</dbReference>
<dbReference type="InterPro" id="IPR006036">
    <property type="entry name" value="K_uptake_TrkA"/>
</dbReference>
<evidence type="ECO:0000259" key="8">
    <source>
        <dbReference type="PROSITE" id="PS51202"/>
    </source>
</evidence>
<dbReference type="PRINTS" id="PR00335">
    <property type="entry name" value="KUPTAKETRKA"/>
</dbReference>
<keyword evidence="2" id="KW-0813">Transport</keyword>
<comment type="caution">
    <text evidence="9">The sequence shown here is derived from an EMBL/GenBank/DDBJ whole genome shotgun (WGS) entry which is preliminary data.</text>
</comment>
<dbReference type="SUPFAM" id="SSF116726">
    <property type="entry name" value="TrkA C-terminal domain-like"/>
    <property type="match status" value="2"/>
</dbReference>
<dbReference type="GO" id="GO:0015079">
    <property type="term" value="F:potassium ion transmembrane transporter activity"/>
    <property type="evidence" value="ECO:0007669"/>
    <property type="project" value="InterPro"/>
</dbReference>
<dbReference type="PANTHER" id="PTHR43833:SF5">
    <property type="entry name" value="TRK SYSTEM POTASSIUM UPTAKE PROTEIN TRKA"/>
    <property type="match status" value="1"/>
</dbReference>
<dbReference type="GO" id="GO:0005886">
    <property type="term" value="C:plasma membrane"/>
    <property type="evidence" value="ECO:0007669"/>
    <property type="project" value="InterPro"/>
</dbReference>
<proteinExistence type="predicted"/>
<reference evidence="9 10" key="1">
    <citation type="submission" date="2021-10" db="EMBL/GenBank/DDBJ databases">
        <title>Anaerobic single-cell dispensing facilitates the cultivation of human gut bacteria.</title>
        <authorList>
            <person name="Afrizal A."/>
        </authorList>
    </citation>
    <scope>NUCLEOTIDE SEQUENCE [LARGE SCALE GENOMIC DNA]</scope>
    <source>
        <strain evidence="9 10">CLA-AA-H244</strain>
    </source>
</reference>
<evidence type="ECO:0000256" key="2">
    <source>
        <dbReference type="ARBA" id="ARBA00022448"/>
    </source>
</evidence>
<dbReference type="NCBIfam" id="NF007041">
    <property type="entry name" value="PRK09496.3-4"/>
    <property type="match status" value="1"/>
</dbReference>
<dbReference type="Gene3D" id="3.40.50.720">
    <property type="entry name" value="NAD(P)-binding Rossmann-like Domain"/>
    <property type="match status" value="2"/>
</dbReference>
<dbReference type="InterPro" id="IPR006037">
    <property type="entry name" value="RCK_C"/>
</dbReference>
<keyword evidence="10" id="KW-1185">Reference proteome</keyword>
<dbReference type="PANTHER" id="PTHR43833">
    <property type="entry name" value="POTASSIUM CHANNEL PROTEIN 2-RELATED-RELATED"/>
    <property type="match status" value="1"/>
</dbReference>
<dbReference type="NCBIfam" id="NF007031">
    <property type="entry name" value="PRK09496.1-2"/>
    <property type="match status" value="1"/>
</dbReference>
<keyword evidence="3" id="KW-0633">Potassium transport</keyword>
<feature type="domain" description="RCK N-terminal" evidence="7">
    <location>
        <begin position="1"/>
        <end position="120"/>
    </location>
</feature>
<dbReference type="NCBIfam" id="NF007033">
    <property type="entry name" value="PRK09496.1-5"/>
    <property type="match status" value="1"/>
</dbReference>
<evidence type="ECO:0000256" key="6">
    <source>
        <dbReference type="ARBA" id="ARBA00023065"/>
    </source>
</evidence>
<organism evidence="9 10">
    <name type="scientific">Gallintestinimicrobium propionicum</name>
    <dbReference type="NCBI Taxonomy" id="2981770"/>
    <lineage>
        <taxon>Bacteria</taxon>
        <taxon>Bacillati</taxon>
        <taxon>Bacillota</taxon>
        <taxon>Clostridia</taxon>
        <taxon>Lachnospirales</taxon>
        <taxon>Lachnospiraceae</taxon>
        <taxon>Gallintestinimicrobium</taxon>
    </lineage>
</organism>
<name>A0AAE3AUY7_9FIRM</name>
<protein>
    <recommendedName>
        <fullName evidence="1">Trk system potassium uptake protein TrkA</fullName>
    </recommendedName>
</protein>
<evidence type="ECO:0000259" key="7">
    <source>
        <dbReference type="PROSITE" id="PS51201"/>
    </source>
</evidence>
<dbReference type="NCBIfam" id="NF007039">
    <property type="entry name" value="PRK09496.3-2"/>
    <property type="match status" value="1"/>
</dbReference>
<dbReference type="Pfam" id="PF02080">
    <property type="entry name" value="TrkA_C"/>
    <property type="match status" value="2"/>
</dbReference>
<dbReference type="AlphaFoldDB" id="A0AAE3AUY7"/>
<evidence type="ECO:0000256" key="1">
    <source>
        <dbReference type="ARBA" id="ARBA00017378"/>
    </source>
</evidence>
<dbReference type="InterPro" id="IPR003148">
    <property type="entry name" value="RCK_N"/>
</dbReference>
<dbReference type="Gene3D" id="3.30.70.1450">
    <property type="entry name" value="Regulator of K+ conductance, C-terminal domain"/>
    <property type="match status" value="2"/>
</dbReference>
<dbReference type="PROSITE" id="PS51202">
    <property type="entry name" value="RCK_C"/>
    <property type="match status" value="2"/>
</dbReference>